<dbReference type="GO" id="GO:0030150">
    <property type="term" value="P:protein import into mitochondrial matrix"/>
    <property type="evidence" value="ECO:0007669"/>
    <property type="project" value="TreeGrafter"/>
</dbReference>
<dbReference type="RefSeq" id="XP_009161871.1">
    <property type="nucleotide sequence ID" value="XM_009163607.1"/>
</dbReference>
<dbReference type="GO" id="GO:0001671">
    <property type="term" value="F:ATPase activator activity"/>
    <property type="evidence" value="ECO:0007669"/>
    <property type="project" value="TreeGrafter"/>
</dbReference>
<evidence type="ECO:0000256" key="6">
    <source>
        <dbReference type="ARBA" id="ARBA00023136"/>
    </source>
</evidence>
<reference evidence="7 8" key="1">
    <citation type="journal article" date="2010" name="Nat. Commun.">
        <title>The complete sequence of the smallest known nuclear genome from the microsporidian Encephalitozoon intestinalis.</title>
        <authorList>
            <person name="Corradi N."/>
            <person name="Pombert J.-F."/>
            <person name="Farinelli L."/>
            <person name="Didier E.S."/>
            <person name="Keeling P.J."/>
        </authorList>
    </citation>
    <scope>NUCLEOTIDE SEQUENCE [LARGE SCALE GENOMIC DNA]</scope>
    <source>
        <strain evidence="7 8">ATCC 50506</strain>
    </source>
</reference>
<keyword evidence="5" id="KW-0496">Mitochondrion</keyword>
<keyword evidence="3" id="KW-0999">Mitochondrion inner membrane</keyword>
<keyword evidence="6" id="KW-0472">Membrane</keyword>
<proteinExistence type="predicted"/>
<accession>W8PGS1</accession>
<sequence length="81" mass="9249">MLRRLVDYLPFVPSHPKGFKPVMDLNEARKILSIEGRRESVAERYIQMMKINHPDRGGSPYIASKINEARNLLGGKEPAFP</sequence>
<name>W8PGS1_ENCIT</name>
<dbReference type="VEuPathDB" id="MicrosporidiaDB:Eint_070805"/>
<evidence type="ECO:0000313" key="7">
    <source>
        <dbReference type="EMBL" id="AHL30126.1"/>
    </source>
</evidence>
<dbReference type="PANTHER" id="PTHR12763:SF28">
    <property type="entry name" value="GEO10507P1-RELATED"/>
    <property type="match status" value="1"/>
</dbReference>
<evidence type="ECO:0000256" key="1">
    <source>
        <dbReference type="ARBA" id="ARBA00004273"/>
    </source>
</evidence>
<reference evidence="7 8" key="2">
    <citation type="journal article" date="2012" name="Proc. Natl. Acad. Sci. U.S.A.">
        <title>Gain and loss of multiple functionally related, horizontally transferred genes in the reduced genomes of two microsporidian parasites.</title>
        <authorList>
            <person name="Pombert J.-F."/>
            <person name="Selman M."/>
            <person name="Burki F."/>
            <person name="Bardell F.T."/>
            <person name="Farinelli L."/>
            <person name="Solter L.F."/>
            <person name="Whitman D.W."/>
            <person name="Weiss L.M."/>
            <person name="Corradi N."/>
            <person name="Keeling P.J."/>
        </authorList>
    </citation>
    <scope>NUCLEOTIDE SEQUENCE [LARGE SCALE GENOMIC DNA]</scope>
    <source>
        <strain evidence="7 8">ATCC 50506</strain>
    </source>
</reference>
<evidence type="ECO:0000256" key="2">
    <source>
        <dbReference type="ARBA" id="ARBA00022692"/>
    </source>
</evidence>
<dbReference type="Proteomes" id="UP000002313">
    <property type="component" value="Chromosome VII"/>
</dbReference>
<dbReference type="GO" id="GO:0001405">
    <property type="term" value="C:PAM complex, Tim23 associated import motor"/>
    <property type="evidence" value="ECO:0007669"/>
    <property type="project" value="TreeGrafter"/>
</dbReference>
<organism evidence="7 8">
    <name type="scientific">Encephalitozoon intestinalis (strain ATCC 50506)</name>
    <name type="common">Microsporidian parasite</name>
    <name type="synonym">Septata intestinalis</name>
    <dbReference type="NCBI Taxonomy" id="876142"/>
    <lineage>
        <taxon>Eukaryota</taxon>
        <taxon>Fungi</taxon>
        <taxon>Fungi incertae sedis</taxon>
        <taxon>Microsporidia</taxon>
        <taxon>Unikaryonidae</taxon>
        <taxon>Encephalitozoon</taxon>
    </lineage>
</organism>
<dbReference type="OrthoDB" id="240298at2759"/>
<gene>
    <name evidence="7" type="ORF">Eint_070805</name>
</gene>
<dbReference type="HOGENOM" id="CLU_017633_13_5_1"/>
<dbReference type="GeneID" id="20314061"/>
<dbReference type="SUPFAM" id="SSF46565">
    <property type="entry name" value="Chaperone J-domain"/>
    <property type="match status" value="1"/>
</dbReference>
<dbReference type="AlphaFoldDB" id="W8PGS1"/>
<evidence type="ECO:0000256" key="5">
    <source>
        <dbReference type="ARBA" id="ARBA00023128"/>
    </source>
</evidence>
<evidence type="ECO:0008006" key="9">
    <source>
        <dbReference type="Google" id="ProtNLM"/>
    </source>
</evidence>
<evidence type="ECO:0000256" key="3">
    <source>
        <dbReference type="ARBA" id="ARBA00022792"/>
    </source>
</evidence>
<dbReference type="EMBL" id="CP001948">
    <property type="protein sequence ID" value="AHL30126.1"/>
    <property type="molecule type" value="Genomic_DNA"/>
</dbReference>
<keyword evidence="2" id="KW-0812">Transmembrane</keyword>
<dbReference type="KEGG" id="ein:Eint_070805"/>
<keyword evidence="4" id="KW-1133">Transmembrane helix</keyword>
<dbReference type="FunFam" id="1.10.287.110:FF:000001">
    <property type="entry name" value="Import inner membrane translocase subunit tim14"/>
    <property type="match status" value="1"/>
</dbReference>
<keyword evidence="8" id="KW-1185">Reference proteome</keyword>
<dbReference type="PANTHER" id="PTHR12763">
    <property type="match status" value="1"/>
</dbReference>
<dbReference type="InterPro" id="IPR036869">
    <property type="entry name" value="J_dom_sf"/>
</dbReference>
<evidence type="ECO:0000256" key="4">
    <source>
        <dbReference type="ARBA" id="ARBA00022989"/>
    </source>
</evidence>
<protein>
    <recommendedName>
        <fullName evidence="9">Mitochondrial import inner membrane translocase subunit TIM14</fullName>
    </recommendedName>
</protein>
<evidence type="ECO:0000313" key="8">
    <source>
        <dbReference type="Proteomes" id="UP000002313"/>
    </source>
</evidence>
<dbReference type="Gene3D" id="1.10.287.110">
    <property type="entry name" value="DnaJ domain"/>
    <property type="match status" value="1"/>
</dbReference>
<comment type="subcellular location">
    <subcellularLocation>
        <location evidence="1">Mitochondrion inner membrane</location>
    </subcellularLocation>
</comment>